<evidence type="ECO:0000313" key="2">
    <source>
        <dbReference type="Proteomes" id="UP000196228"/>
    </source>
</evidence>
<sequence>MAPNLLGTLALSALGAGEGAAVLVLGVWPFVVGPLAAAFAAEHAWSAARDARSAAARGESPTG</sequence>
<name>A0A1Y0I044_CELCE</name>
<reference evidence="1 2" key="1">
    <citation type="submission" date="2017-05" db="EMBL/GenBank/DDBJ databases">
        <authorList>
            <person name="Song R."/>
            <person name="Chenine A.L."/>
            <person name="Ruprecht R.M."/>
        </authorList>
    </citation>
    <scope>NUCLEOTIDE SEQUENCE [LARGE SCALE GENOMIC DNA]</scope>
    <source>
        <strain evidence="1 2">PSBB019</strain>
    </source>
</reference>
<gene>
    <name evidence="1" type="ORF">CBR64_18760</name>
</gene>
<organism evidence="1 2">
    <name type="scientific">Cellulosimicrobium cellulans</name>
    <name type="common">Arthrobacter luteus</name>
    <dbReference type="NCBI Taxonomy" id="1710"/>
    <lineage>
        <taxon>Bacteria</taxon>
        <taxon>Bacillati</taxon>
        <taxon>Actinomycetota</taxon>
        <taxon>Actinomycetes</taxon>
        <taxon>Micrococcales</taxon>
        <taxon>Promicromonosporaceae</taxon>
        <taxon>Cellulosimicrobium</taxon>
    </lineage>
</organism>
<proteinExistence type="predicted"/>
<evidence type="ECO:0000313" key="1">
    <source>
        <dbReference type="EMBL" id="ARU53176.1"/>
    </source>
</evidence>
<protein>
    <submittedName>
        <fullName evidence="1">Uncharacterized protein</fullName>
    </submittedName>
</protein>
<accession>A0A1Y0I044</accession>
<dbReference type="AlphaFoldDB" id="A0A1Y0I044"/>
<dbReference type="KEGG" id="cceu:CBR64_18760"/>
<dbReference type="EMBL" id="CP021383">
    <property type="protein sequence ID" value="ARU53176.1"/>
    <property type="molecule type" value="Genomic_DNA"/>
</dbReference>
<dbReference type="Proteomes" id="UP000196228">
    <property type="component" value="Chromosome"/>
</dbReference>
<dbReference type="RefSeq" id="WP_087472102.1">
    <property type="nucleotide sequence ID" value="NZ_CP021383.1"/>
</dbReference>